<evidence type="ECO:0000256" key="4">
    <source>
        <dbReference type="ARBA" id="ARBA00023004"/>
    </source>
</evidence>
<evidence type="ECO:0000313" key="8">
    <source>
        <dbReference type="Proteomes" id="UP001320420"/>
    </source>
</evidence>
<keyword evidence="4 5" id="KW-0408">Iron</keyword>
<dbReference type="PROSITE" id="PS00086">
    <property type="entry name" value="CYTOCHROME_P450"/>
    <property type="match status" value="1"/>
</dbReference>
<comment type="cofactor">
    <cofactor evidence="5">
        <name>heme</name>
        <dbReference type="ChEBI" id="CHEBI:30413"/>
    </cofactor>
</comment>
<dbReference type="InterPro" id="IPR036396">
    <property type="entry name" value="Cyt_P450_sf"/>
</dbReference>
<dbReference type="PRINTS" id="PR00463">
    <property type="entry name" value="EP450I"/>
</dbReference>
<dbReference type="PANTHER" id="PTHR46300:SF11">
    <property type="entry name" value="OXIDOREDUCTASE, PUTATIVE-RELATED"/>
    <property type="match status" value="1"/>
</dbReference>
<dbReference type="GO" id="GO:0005506">
    <property type="term" value="F:iron ion binding"/>
    <property type="evidence" value="ECO:0007669"/>
    <property type="project" value="InterPro"/>
</dbReference>
<protein>
    <recommendedName>
        <fullName evidence="9">Cytochrome P450</fullName>
    </recommendedName>
</protein>
<dbReference type="GO" id="GO:0004497">
    <property type="term" value="F:monooxygenase activity"/>
    <property type="evidence" value="ECO:0007669"/>
    <property type="project" value="UniProtKB-KW"/>
</dbReference>
<keyword evidence="8" id="KW-1185">Reference proteome</keyword>
<evidence type="ECO:0000256" key="1">
    <source>
        <dbReference type="ARBA" id="ARBA00010617"/>
    </source>
</evidence>
<dbReference type="PRINTS" id="PR00385">
    <property type="entry name" value="P450"/>
</dbReference>
<dbReference type="Pfam" id="PF00067">
    <property type="entry name" value="p450"/>
    <property type="match status" value="1"/>
</dbReference>
<reference evidence="7 8" key="1">
    <citation type="submission" date="2024-02" db="EMBL/GenBank/DDBJ databases">
        <title>De novo assembly and annotation of 12 fungi associated with fruit tree decline syndrome in Ontario, Canada.</title>
        <authorList>
            <person name="Sulman M."/>
            <person name="Ellouze W."/>
            <person name="Ilyukhin E."/>
        </authorList>
    </citation>
    <scope>NUCLEOTIDE SEQUENCE [LARGE SCALE GENOMIC DNA]</scope>
    <source>
        <strain evidence="7 8">M11/M66-122</strain>
    </source>
</reference>
<keyword evidence="6" id="KW-0503">Monooxygenase</keyword>
<sequence>MTESFVLTQKQELGQMMYDLAFNTPDDTTFSDHIRRTLFSIMMKTVYGRRIERKDDQDVKYTEESAKLLGKLTRGAFIEDIFPPLARLPEWLQPSIRQARKHAEFVLWVKMRMWITLKEQLSGEAAPPCYAAEMIKTDYKEHGLADEDLAWIAGGLVEAGSQTSTVTMNNLILYLAGTPEAQARIREEIQTTVGAARTPEMSDIPKLPYTFACVKEILRLCPVPPWTLRHFTDADVTYKDIVIPKGTAVVCNTMALHFDAERYPDPYAFKPERYIEYQRSALEYAAMPNPYDRDHFSFGAGRRMCPGARFAENNLAYALANLLWGFEIRPPMVMAGGRLREGAVDLSDDAFESYPLRSAKPFKARFIPRSEDHVRIIRQKWEANSK</sequence>
<dbReference type="InterPro" id="IPR001128">
    <property type="entry name" value="Cyt_P450"/>
</dbReference>
<dbReference type="EMBL" id="JAKJXP020000022">
    <property type="protein sequence ID" value="KAK7754186.1"/>
    <property type="molecule type" value="Genomic_DNA"/>
</dbReference>
<evidence type="ECO:0000256" key="3">
    <source>
        <dbReference type="ARBA" id="ARBA00023002"/>
    </source>
</evidence>
<dbReference type="Gene3D" id="1.10.630.10">
    <property type="entry name" value="Cytochrome P450"/>
    <property type="match status" value="1"/>
</dbReference>
<keyword evidence="5 6" id="KW-0349">Heme</keyword>
<comment type="caution">
    <text evidence="7">The sequence shown here is derived from an EMBL/GenBank/DDBJ whole genome shotgun (WGS) entry which is preliminary data.</text>
</comment>
<dbReference type="AlphaFoldDB" id="A0AAN9UVD5"/>
<gene>
    <name evidence="7" type="ORF">SLS62_003763</name>
</gene>
<dbReference type="GO" id="GO:0016705">
    <property type="term" value="F:oxidoreductase activity, acting on paired donors, with incorporation or reduction of molecular oxygen"/>
    <property type="evidence" value="ECO:0007669"/>
    <property type="project" value="InterPro"/>
</dbReference>
<feature type="binding site" description="axial binding residue" evidence="5">
    <location>
        <position position="305"/>
    </location>
    <ligand>
        <name>heme</name>
        <dbReference type="ChEBI" id="CHEBI:30413"/>
    </ligand>
    <ligandPart>
        <name>Fe</name>
        <dbReference type="ChEBI" id="CHEBI:18248"/>
    </ligandPart>
</feature>
<evidence type="ECO:0000256" key="2">
    <source>
        <dbReference type="ARBA" id="ARBA00022723"/>
    </source>
</evidence>
<dbReference type="InterPro" id="IPR017972">
    <property type="entry name" value="Cyt_P450_CS"/>
</dbReference>
<proteinExistence type="inferred from homology"/>
<accession>A0AAN9UVD5</accession>
<evidence type="ECO:0000256" key="5">
    <source>
        <dbReference type="PIRSR" id="PIRSR602401-1"/>
    </source>
</evidence>
<keyword evidence="3 6" id="KW-0560">Oxidoreductase</keyword>
<keyword evidence="2 5" id="KW-0479">Metal-binding</keyword>
<dbReference type="InterPro" id="IPR050364">
    <property type="entry name" value="Cytochrome_P450_fung"/>
</dbReference>
<name>A0AAN9UVD5_9PEZI</name>
<dbReference type="Proteomes" id="UP001320420">
    <property type="component" value="Unassembled WGS sequence"/>
</dbReference>
<dbReference type="PANTHER" id="PTHR46300">
    <property type="entry name" value="P450, PUTATIVE (EUROFUNG)-RELATED-RELATED"/>
    <property type="match status" value="1"/>
</dbReference>
<evidence type="ECO:0000313" key="7">
    <source>
        <dbReference type="EMBL" id="KAK7754186.1"/>
    </source>
</evidence>
<dbReference type="InterPro" id="IPR002401">
    <property type="entry name" value="Cyt_P450_E_grp-I"/>
</dbReference>
<comment type="similarity">
    <text evidence="1 6">Belongs to the cytochrome P450 family.</text>
</comment>
<dbReference type="GO" id="GO:0020037">
    <property type="term" value="F:heme binding"/>
    <property type="evidence" value="ECO:0007669"/>
    <property type="project" value="InterPro"/>
</dbReference>
<evidence type="ECO:0008006" key="9">
    <source>
        <dbReference type="Google" id="ProtNLM"/>
    </source>
</evidence>
<evidence type="ECO:0000256" key="6">
    <source>
        <dbReference type="RuleBase" id="RU000461"/>
    </source>
</evidence>
<organism evidence="7 8">
    <name type="scientific">Diatrype stigma</name>
    <dbReference type="NCBI Taxonomy" id="117547"/>
    <lineage>
        <taxon>Eukaryota</taxon>
        <taxon>Fungi</taxon>
        <taxon>Dikarya</taxon>
        <taxon>Ascomycota</taxon>
        <taxon>Pezizomycotina</taxon>
        <taxon>Sordariomycetes</taxon>
        <taxon>Xylariomycetidae</taxon>
        <taxon>Xylariales</taxon>
        <taxon>Diatrypaceae</taxon>
        <taxon>Diatrype</taxon>
    </lineage>
</organism>
<dbReference type="SUPFAM" id="SSF48264">
    <property type="entry name" value="Cytochrome P450"/>
    <property type="match status" value="1"/>
</dbReference>